<dbReference type="EMBL" id="CAUYUJ010017326">
    <property type="protein sequence ID" value="CAK0873816.1"/>
    <property type="molecule type" value="Genomic_DNA"/>
</dbReference>
<keyword evidence="2" id="KW-0472">Membrane</keyword>
<evidence type="ECO:0000313" key="3">
    <source>
        <dbReference type="EMBL" id="CAK0873816.1"/>
    </source>
</evidence>
<feature type="region of interest" description="Disordered" evidence="1">
    <location>
        <begin position="359"/>
        <end position="385"/>
    </location>
</feature>
<evidence type="ECO:0000313" key="4">
    <source>
        <dbReference type="Proteomes" id="UP001189429"/>
    </source>
</evidence>
<name>A0ABN9VKJ9_9DINO</name>
<feature type="transmembrane region" description="Helical" evidence="2">
    <location>
        <begin position="558"/>
        <end position="580"/>
    </location>
</feature>
<reference evidence="3" key="1">
    <citation type="submission" date="2023-10" db="EMBL/GenBank/DDBJ databases">
        <authorList>
            <person name="Chen Y."/>
            <person name="Shah S."/>
            <person name="Dougan E. K."/>
            <person name="Thang M."/>
            <person name="Chan C."/>
        </authorList>
    </citation>
    <scope>NUCLEOTIDE SEQUENCE [LARGE SCALE GENOMIC DNA]</scope>
</reference>
<feature type="region of interest" description="Disordered" evidence="1">
    <location>
        <begin position="32"/>
        <end position="59"/>
    </location>
</feature>
<feature type="transmembrane region" description="Helical" evidence="2">
    <location>
        <begin position="458"/>
        <end position="476"/>
    </location>
</feature>
<feature type="transmembrane region" description="Helical" evidence="2">
    <location>
        <begin position="724"/>
        <end position="746"/>
    </location>
</feature>
<evidence type="ECO:0000256" key="2">
    <source>
        <dbReference type="SAM" id="Phobius"/>
    </source>
</evidence>
<keyword evidence="4" id="KW-1185">Reference proteome</keyword>
<evidence type="ECO:0000256" key="1">
    <source>
        <dbReference type="SAM" id="MobiDB-lite"/>
    </source>
</evidence>
<feature type="compositionally biased region" description="Polar residues" evidence="1">
    <location>
        <begin position="188"/>
        <end position="197"/>
    </location>
</feature>
<protein>
    <submittedName>
        <fullName evidence="3">Uncharacterized protein</fullName>
    </submittedName>
</protein>
<gene>
    <name evidence="3" type="ORF">PCOR1329_LOCUS58915</name>
</gene>
<sequence>MASDWPEGAACDAARGRAATWAQWREEGRRSFCEGRSEGSSCGEGTAAESSAGPAQEGAVERWLGPPLNFLPRSIEPNELADYRAKYQAFRAGKAEGARGEISRLCPSKVDLEAPWREHDRQRHAHLMQRVGSFGRRGARLVPLIPLKLSASSAAMSALDAASEYHQRTLDELEQLELEEEDGDEALNQTAAPTRSVTEPVPGSPMKPRIASPVPRLSCAANPGDGADGDGMFGTPLSWGASGLCVQSKHGVGLLVQIVLSLACLLPCLLGAERLWWRSLWLPAAYALWIWLSTLRRGVKLYGCQQLIWEHVPWGDLLTQVLRMERLVNEGCVPRWFPELAAAMYTLIALQAALGRSLGGPSGAEGRRMSISKKKRGTSTPTPQRHDYSCWGADTESVSDCIMVRHAAFTTLVSFYTCLFVMAVCNRNAPSLFSYVERSVDSNRASWRKRQRYRLQSVALSLAWTLTTFGVYMGLIQDSQSLLARSVFLASAPWNFVLQFTLLRHMLLSVLLYLEAVKARAAALAYCDEERVLPFTSAHAIYVWFSVRRNVMAMNEVAYQHVAPIFAASLLTAAGCSVWVVTQLAQRGLSVFALTNQGGLSLMVVASACISCIFVSSFLNRLLDIGKLEEAHARQLRIAHLRLEHSRCRLARARRSAESAWRQAGGCSPIREDAASLLEDHADESANDIDEAIAMAEKVVLHLETHDPKPAIFGVEIGSKSFQVVYAALLSNSWYLMVWGILIPLMSQEDDKE</sequence>
<dbReference type="Proteomes" id="UP001189429">
    <property type="component" value="Unassembled WGS sequence"/>
</dbReference>
<keyword evidence="2" id="KW-0812">Transmembrane</keyword>
<accession>A0ABN9VKJ9</accession>
<feature type="region of interest" description="Disordered" evidence="1">
    <location>
        <begin position="181"/>
        <end position="215"/>
    </location>
</feature>
<feature type="transmembrane region" description="Helical" evidence="2">
    <location>
        <begin position="496"/>
        <end position="514"/>
    </location>
</feature>
<comment type="caution">
    <text evidence="3">The sequence shown here is derived from an EMBL/GenBank/DDBJ whole genome shotgun (WGS) entry which is preliminary data.</text>
</comment>
<feature type="transmembrane region" description="Helical" evidence="2">
    <location>
        <begin position="600"/>
        <end position="619"/>
    </location>
</feature>
<keyword evidence="2" id="KW-1133">Transmembrane helix</keyword>
<organism evidence="3 4">
    <name type="scientific">Prorocentrum cordatum</name>
    <dbReference type="NCBI Taxonomy" id="2364126"/>
    <lineage>
        <taxon>Eukaryota</taxon>
        <taxon>Sar</taxon>
        <taxon>Alveolata</taxon>
        <taxon>Dinophyceae</taxon>
        <taxon>Prorocentrales</taxon>
        <taxon>Prorocentraceae</taxon>
        <taxon>Prorocentrum</taxon>
    </lineage>
</organism>
<proteinExistence type="predicted"/>